<accession>A0ABU6S8B7</accession>
<proteinExistence type="predicted"/>
<evidence type="ECO:0000313" key="1">
    <source>
        <dbReference type="EMBL" id="MED6132592.1"/>
    </source>
</evidence>
<dbReference type="EMBL" id="JASCZI010060480">
    <property type="protein sequence ID" value="MED6132592.1"/>
    <property type="molecule type" value="Genomic_DNA"/>
</dbReference>
<dbReference type="Proteomes" id="UP001341840">
    <property type="component" value="Unassembled WGS sequence"/>
</dbReference>
<sequence length="204" mass="23364">MSRRSSQIVVRVYPNGFPREGPDGVEFHALDPVVFMIRSVETLIDLQKTVLRNMRLPERTLIIRMSYIFFVVLPDRSCCYRVFWLINGKHVRAMFASHGRILSDQVMDLYVQISDSQTPTPSAGTSNSKPEVQAPMIADPVDVEPPQARPSPIERIRVTLKVEVLVLATMNLWGIQQSVLDSCCLHRFRCQIYQLLIVTSIHWI</sequence>
<protein>
    <submittedName>
        <fullName evidence="1">Uncharacterized protein</fullName>
    </submittedName>
</protein>
<organism evidence="1 2">
    <name type="scientific">Stylosanthes scabra</name>
    <dbReference type="NCBI Taxonomy" id="79078"/>
    <lineage>
        <taxon>Eukaryota</taxon>
        <taxon>Viridiplantae</taxon>
        <taxon>Streptophyta</taxon>
        <taxon>Embryophyta</taxon>
        <taxon>Tracheophyta</taxon>
        <taxon>Spermatophyta</taxon>
        <taxon>Magnoliopsida</taxon>
        <taxon>eudicotyledons</taxon>
        <taxon>Gunneridae</taxon>
        <taxon>Pentapetalae</taxon>
        <taxon>rosids</taxon>
        <taxon>fabids</taxon>
        <taxon>Fabales</taxon>
        <taxon>Fabaceae</taxon>
        <taxon>Papilionoideae</taxon>
        <taxon>50 kb inversion clade</taxon>
        <taxon>dalbergioids sensu lato</taxon>
        <taxon>Dalbergieae</taxon>
        <taxon>Pterocarpus clade</taxon>
        <taxon>Stylosanthes</taxon>
    </lineage>
</organism>
<keyword evidence="2" id="KW-1185">Reference proteome</keyword>
<comment type="caution">
    <text evidence="1">The sequence shown here is derived from an EMBL/GenBank/DDBJ whole genome shotgun (WGS) entry which is preliminary data.</text>
</comment>
<evidence type="ECO:0000313" key="2">
    <source>
        <dbReference type="Proteomes" id="UP001341840"/>
    </source>
</evidence>
<name>A0ABU6S8B7_9FABA</name>
<reference evidence="1 2" key="1">
    <citation type="journal article" date="2023" name="Plants (Basel)">
        <title>Bridging the Gap: Combining Genomics and Transcriptomics Approaches to Understand Stylosanthes scabra, an Orphan Legume from the Brazilian Caatinga.</title>
        <authorList>
            <person name="Ferreira-Neto J.R.C."/>
            <person name="da Silva M.D."/>
            <person name="Binneck E."/>
            <person name="de Melo N.F."/>
            <person name="da Silva R.H."/>
            <person name="de Melo A.L.T.M."/>
            <person name="Pandolfi V."/>
            <person name="Bustamante F.O."/>
            <person name="Brasileiro-Vidal A.C."/>
            <person name="Benko-Iseppon A.M."/>
        </authorList>
    </citation>
    <scope>NUCLEOTIDE SEQUENCE [LARGE SCALE GENOMIC DNA]</scope>
    <source>
        <tissue evidence="1">Leaves</tissue>
    </source>
</reference>
<gene>
    <name evidence="1" type="ORF">PIB30_020419</name>
</gene>